<evidence type="ECO:0000256" key="1">
    <source>
        <dbReference type="SAM" id="MobiDB-lite"/>
    </source>
</evidence>
<comment type="caution">
    <text evidence="2">The sequence shown here is derived from an EMBL/GenBank/DDBJ whole genome shotgun (WGS) entry which is preliminary data.</text>
</comment>
<keyword evidence="3" id="KW-1185">Reference proteome</keyword>
<dbReference type="Proteomes" id="UP001175226">
    <property type="component" value="Unassembled WGS sequence"/>
</dbReference>
<dbReference type="AlphaFoldDB" id="A0AA39MWB7"/>
<name>A0AA39MWB7_9AGAR</name>
<protein>
    <submittedName>
        <fullName evidence="2">Uncharacterized protein</fullName>
    </submittedName>
</protein>
<evidence type="ECO:0000313" key="2">
    <source>
        <dbReference type="EMBL" id="KAK0448623.1"/>
    </source>
</evidence>
<organism evidence="2 3">
    <name type="scientific">Armillaria borealis</name>
    <dbReference type="NCBI Taxonomy" id="47425"/>
    <lineage>
        <taxon>Eukaryota</taxon>
        <taxon>Fungi</taxon>
        <taxon>Dikarya</taxon>
        <taxon>Basidiomycota</taxon>
        <taxon>Agaricomycotina</taxon>
        <taxon>Agaricomycetes</taxon>
        <taxon>Agaricomycetidae</taxon>
        <taxon>Agaricales</taxon>
        <taxon>Marasmiineae</taxon>
        <taxon>Physalacriaceae</taxon>
        <taxon>Armillaria</taxon>
    </lineage>
</organism>
<proteinExistence type="predicted"/>
<gene>
    <name evidence="2" type="ORF">EV421DRAFT_1472449</name>
</gene>
<dbReference type="EMBL" id="JAUEPT010000009">
    <property type="protein sequence ID" value="KAK0448623.1"/>
    <property type="molecule type" value="Genomic_DNA"/>
</dbReference>
<sequence>MPLFDSVVSHAAEWPAEIKDLACLLDSPIPSQLVNDPCPVVSSQASPLLEELRNSLTDSPEQLTNSDSEVLDILDLVLSTVGTLRALSDPSRSGAGQSTIPFWSLLIRSLAFVCYDKSYAMQEAAFVRPRLSYVRSLMEDGHASLLISHIVEDIQRPRSVVNDEALGHLSMMTAERSNEESWEERDSETSYDDESSFETSYERTEASTDLTSAQSSYVPLDAHILASWRHPNPVVLSFLCVTEEEDILSLMGGVLYKRSTWGISEPVIGIILSDTGFVGRVVLGCLDKVCPDPEVLSAIRFVYGDEARTDASLGVYDLTDPVSAVKFSQLILGLRAHVEGIVA</sequence>
<feature type="compositionally biased region" description="Acidic residues" evidence="1">
    <location>
        <begin position="180"/>
        <end position="196"/>
    </location>
</feature>
<evidence type="ECO:0000313" key="3">
    <source>
        <dbReference type="Proteomes" id="UP001175226"/>
    </source>
</evidence>
<reference evidence="2" key="1">
    <citation type="submission" date="2023-06" db="EMBL/GenBank/DDBJ databases">
        <authorList>
            <consortium name="Lawrence Berkeley National Laboratory"/>
            <person name="Ahrendt S."/>
            <person name="Sahu N."/>
            <person name="Indic B."/>
            <person name="Wong-Bajracharya J."/>
            <person name="Merenyi Z."/>
            <person name="Ke H.-M."/>
            <person name="Monk M."/>
            <person name="Kocsube S."/>
            <person name="Drula E."/>
            <person name="Lipzen A."/>
            <person name="Balint B."/>
            <person name="Henrissat B."/>
            <person name="Andreopoulos B."/>
            <person name="Martin F.M."/>
            <person name="Harder C.B."/>
            <person name="Rigling D."/>
            <person name="Ford K.L."/>
            <person name="Foster G.D."/>
            <person name="Pangilinan J."/>
            <person name="Papanicolaou A."/>
            <person name="Barry K."/>
            <person name="LaButti K."/>
            <person name="Viragh M."/>
            <person name="Koriabine M."/>
            <person name="Yan M."/>
            <person name="Riley R."/>
            <person name="Champramary S."/>
            <person name="Plett K.L."/>
            <person name="Tsai I.J."/>
            <person name="Slot J."/>
            <person name="Sipos G."/>
            <person name="Plett J."/>
            <person name="Nagy L.G."/>
            <person name="Grigoriev I.V."/>
        </authorList>
    </citation>
    <scope>NUCLEOTIDE SEQUENCE</scope>
    <source>
        <strain evidence="2">FPL87.14</strain>
    </source>
</reference>
<accession>A0AA39MWB7</accession>
<feature type="region of interest" description="Disordered" evidence="1">
    <location>
        <begin position="173"/>
        <end position="208"/>
    </location>
</feature>